<accession>A0A1M4N491</accession>
<dbReference type="InterPro" id="IPR020084">
    <property type="entry name" value="NUDIX_hydrolase_CS"/>
</dbReference>
<reference evidence="6" key="1">
    <citation type="submission" date="2016-09" db="EMBL/GenBank/DDBJ databases">
        <authorList>
            <person name="Wibberg D."/>
        </authorList>
    </citation>
    <scope>NUCLEOTIDE SEQUENCE [LARGE SCALE GENOMIC DNA]</scope>
</reference>
<dbReference type="AlphaFoldDB" id="A0A1M4N491"/>
<proteinExistence type="predicted"/>
<dbReference type="PROSITE" id="PS00893">
    <property type="entry name" value="NUDIX_BOX"/>
    <property type="match status" value="1"/>
</dbReference>
<keyword evidence="3" id="KW-0460">Magnesium</keyword>
<evidence type="ECO:0000313" key="6">
    <source>
        <dbReference type="Proteomes" id="UP000184085"/>
    </source>
</evidence>
<evidence type="ECO:0000313" key="5">
    <source>
        <dbReference type="EMBL" id="SCM68907.1"/>
    </source>
</evidence>
<dbReference type="EMBL" id="FMJB01000061">
    <property type="protein sequence ID" value="SCM68907.1"/>
    <property type="molecule type" value="Genomic_DNA"/>
</dbReference>
<dbReference type="Proteomes" id="UP000184085">
    <property type="component" value="Unassembled WGS sequence"/>
</dbReference>
<feature type="domain" description="Nudix hydrolase" evidence="4">
    <location>
        <begin position="15"/>
        <end position="144"/>
    </location>
</feature>
<evidence type="ECO:0000259" key="4">
    <source>
        <dbReference type="PROSITE" id="PS51462"/>
    </source>
</evidence>
<organism evidence="5 6">
    <name type="scientific">Donghicola eburneus</name>
    <dbReference type="NCBI Taxonomy" id="393278"/>
    <lineage>
        <taxon>Bacteria</taxon>
        <taxon>Pseudomonadati</taxon>
        <taxon>Pseudomonadota</taxon>
        <taxon>Alphaproteobacteria</taxon>
        <taxon>Rhodobacterales</taxon>
        <taxon>Roseobacteraceae</taxon>
        <taxon>Donghicola</taxon>
    </lineage>
</organism>
<dbReference type="PANTHER" id="PTHR43046">
    <property type="entry name" value="GDP-MANNOSE MANNOSYL HYDROLASE"/>
    <property type="match status" value="1"/>
</dbReference>
<sequence length="145" mass="15806">MTGFVKVGNVPEVIGWRAAVVAAFDVQGRVLMQLRDDMPHVAGAGRWSMFGGAVEEGEDLLTAARREFREETGISLAVHELIPWAVLPATKRADGALFIHRCTRLIDPSEISLGEGAGFGFLTRGQVARFDVIPQMQQMLAQLCV</sequence>
<dbReference type="InterPro" id="IPR015797">
    <property type="entry name" value="NUDIX_hydrolase-like_dom_sf"/>
</dbReference>
<dbReference type="GO" id="GO:0016787">
    <property type="term" value="F:hydrolase activity"/>
    <property type="evidence" value="ECO:0007669"/>
    <property type="project" value="UniProtKB-KW"/>
</dbReference>
<dbReference type="SUPFAM" id="SSF55811">
    <property type="entry name" value="Nudix"/>
    <property type="match status" value="1"/>
</dbReference>
<keyword evidence="6" id="KW-1185">Reference proteome</keyword>
<comment type="cofactor">
    <cofactor evidence="1">
        <name>Mg(2+)</name>
        <dbReference type="ChEBI" id="CHEBI:18420"/>
    </cofactor>
</comment>
<name>A0A1M4N491_9RHOB</name>
<dbReference type="RefSeq" id="WP_072707944.1">
    <property type="nucleotide sequence ID" value="NZ_FMJB01000061.1"/>
</dbReference>
<dbReference type="PROSITE" id="PS51462">
    <property type="entry name" value="NUDIX"/>
    <property type="match status" value="1"/>
</dbReference>
<evidence type="ECO:0000256" key="3">
    <source>
        <dbReference type="ARBA" id="ARBA00022842"/>
    </source>
</evidence>
<dbReference type="Gene3D" id="3.90.79.10">
    <property type="entry name" value="Nucleoside Triphosphate Pyrophosphohydrolase"/>
    <property type="match status" value="1"/>
</dbReference>
<dbReference type="Pfam" id="PF00293">
    <property type="entry name" value="NUDIX"/>
    <property type="match status" value="1"/>
</dbReference>
<dbReference type="InterPro" id="IPR000086">
    <property type="entry name" value="NUDIX_hydrolase_dom"/>
</dbReference>
<keyword evidence="2" id="KW-0378">Hydrolase</keyword>
<protein>
    <recommendedName>
        <fullName evidence="4">Nudix hydrolase domain-containing protein</fullName>
    </recommendedName>
</protein>
<dbReference type="PANTHER" id="PTHR43046:SF12">
    <property type="entry name" value="GDP-MANNOSE MANNOSYL HYDROLASE"/>
    <property type="match status" value="1"/>
</dbReference>
<evidence type="ECO:0000256" key="2">
    <source>
        <dbReference type="ARBA" id="ARBA00022801"/>
    </source>
</evidence>
<gene>
    <name evidence="5" type="ORF">KARMA_3137</name>
</gene>
<evidence type="ECO:0000256" key="1">
    <source>
        <dbReference type="ARBA" id="ARBA00001946"/>
    </source>
</evidence>